<comment type="similarity">
    <text evidence="3">Belongs to the wax synthase family.</text>
</comment>
<sequence>MSDAIDSSQPSLPLPAAILLIEVALACVMAIRPPAIVRVGASALLLWTCVYAAVSYTLGKPDDDYALGSTVLGTLILNILLFTWLIPDPLHDIRYLQDSAPLTEKPFFTRICYAACIHHNWRLIGTNAQVANVPPPFRGTRAQYLLLRLRQICVSLVALDVIEAFVHSHLHLYTPGVNDAHFPQGVVGYLMRAGCMAVWLTMSYMILKLSYCVLSFSAVAAFLWTPADWPELFGSWSDAYTVRRLWGRVWHQVLRRHFSRWGKLAVRTLGVPRGTFLSSQLQVHAAFLASALLHCVGDVALCHDARYFGRISCAFFLLNGVAITFEDIVIALARKAGVRGSTRATRILGYVWVCAWFTWAGRLYQEPMYAAGMGLVPTLPYSPTRNIVLPFM</sequence>
<evidence type="ECO:0000256" key="5">
    <source>
        <dbReference type="ARBA" id="ARBA00022692"/>
    </source>
</evidence>
<feature type="transmembrane region" description="Helical" evidence="8">
    <location>
        <begin position="12"/>
        <end position="31"/>
    </location>
</feature>
<dbReference type="Proteomes" id="UP000184267">
    <property type="component" value="Unassembled WGS sequence"/>
</dbReference>
<dbReference type="InterPro" id="IPR032805">
    <property type="entry name" value="Wax_synthase_dom"/>
</dbReference>
<feature type="transmembrane region" description="Helical" evidence="8">
    <location>
        <begin position="209"/>
        <end position="227"/>
    </location>
</feature>
<gene>
    <name evidence="10" type="ORF">TRAPUB_7409</name>
</gene>
<feature type="transmembrane region" description="Helical" evidence="8">
    <location>
        <begin position="345"/>
        <end position="364"/>
    </location>
</feature>
<evidence type="ECO:0000256" key="7">
    <source>
        <dbReference type="ARBA" id="ARBA00023136"/>
    </source>
</evidence>
<evidence type="ECO:0000256" key="1">
    <source>
        <dbReference type="ARBA" id="ARBA00004141"/>
    </source>
</evidence>
<accession>A0A1M2V3D8</accession>
<dbReference type="OrthoDB" id="1077582at2759"/>
<comment type="subcellular location">
    <subcellularLocation>
        <location evidence="1">Membrane</location>
        <topology evidence="1">Multi-pass membrane protein</topology>
    </subcellularLocation>
</comment>
<dbReference type="OMA" id="PCMIWIV"/>
<reference evidence="10 11" key="1">
    <citation type="submission" date="2016-10" db="EMBL/GenBank/DDBJ databases">
        <title>Genome sequence of the basidiomycete white-rot fungus Trametes pubescens.</title>
        <authorList>
            <person name="Makela M.R."/>
            <person name="Granchi Z."/>
            <person name="Peng M."/>
            <person name="De Vries R.P."/>
            <person name="Grigoriev I."/>
            <person name="Riley R."/>
            <person name="Hilden K."/>
        </authorList>
    </citation>
    <scope>NUCLEOTIDE SEQUENCE [LARGE SCALE GENOMIC DNA]</scope>
    <source>
        <strain evidence="10 11">FBCC735</strain>
    </source>
</reference>
<evidence type="ECO:0000256" key="8">
    <source>
        <dbReference type="SAM" id="Phobius"/>
    </source>
</evidence>
<organism evidence="10 11">
    <name type="scientific">Trametes pubescens</name>
    <name type="common">White-rot fungus</name>
    <dbReference type="NCBI Taxonomy" id="154538"/>
    <lineage>
        <taxon>Eukaryota</taxon>
        <taxon>Fungi</taxon>
        <taxon>Dikarya</taxon>
        <taxon>Basidiomycota</taxon>
        <taxon>Agaricomycotina</taxon>
        <taxon>Agaricomycetes</taxon>
        <taxon>Polyporales</taxon>
        <taxon>Polyporaceae</taxon>
        <taxon>Trametes</taxon>
    </lineage>
</organism>
<dbReference type="Pfam" id="PF13813">
    <property type="entry name" value="MBOAT_2"/>
    <property type="match status" value="1"/>
</dbReference>
<feature type="transmembrane region" description="Helical" evidence="8">
    <location>
        <begin position="65"/>
        <end position="86"/>
    </location>
</feature>
<evidence type="ECO:0000259" key="9">
    <source>
        <dbReference type="Pfam" id="PF13813"/>
    </source>
</evidence>
<dbReference type="GO" id="GO:0006629">
    <property type="term" value="P:lipid metabolic process"/>
    <property type="evidence" value="ECO:0007669"/>
    <property type="project" value="InterPro"/>
</dbReference>
<keyword evidence="7 8" id="KW-0472">Membrane</keyword>
<dbReference type="PANTHER" id="PTHR31595:SF57">
    <property type="entry name" value="OS04G0481900 PROTEIN"/>
    <property type="match status" value="1"/>
</dbReference>
<evidence type="ECO:0000313" key="11">
    <source>
        <dbReference type="Proteomes" id="UP000184267"/>
    </source>
</evidence>
<feature type="domain" description="Wax synthase" evidence="9">
    <location>
        <begin position="229"/>
        <end position="317"/>
    </location>
</feature>
<dbReference type="EMBL" id="MNAD01001700">
    <property type="protein sequence ID" value="OJT02114.1"/>
    <property type="molecule type" value="Genomic_DNA"/>
</dbReference>
<dbReference type="InterPro" id="IPR044851">
    <property type="entry name" value="Wax_synthase"/>
</dbReference>
<dbReference type="PANTHER" id="PTHR31595">
    <property type="entry name" value="LONG-CHAIN-ALCOHOL O-FATTY-ACYLTRANSFERASE 3-RELATED"/>
    <property type="match status" value="1"/>
</dbReference>
<keyword evidence="6 8" id="KW-1133">Transmembrane helix</keyword>
<keyword evidence="11" id="KW-1185">Reference proteome</keyword>
<proteinExistence type="inferred from homology"/>
<dbReference type="AlphaFoldDB" id="A0A1M2V3D8"/>
<evidence type="ECO:0000256" key="4">
    <source>
        <dbReference type="ARBA" id="ARBA00022679"/>
    </source>
</evidence>
<keyword evidence="5 8" id="KW-0812">Transmembrane</keyword>
<dbReference type="STRING" id="154538.A0A1M2V3D8"/>
<dbReference type="GO" id="GO:0016020">
    <property type="term" value="C:membrane"/>
    <property type="evidence" value="ECO:0007669"/>
    <property type="project" value="UniProtKB-SubCell"/>
</dbReference>
<evidence type="ECO:0000256" key="6">
    <source>
        <dbReference type="ARBA" id="ARBA00022989"/>
    </source>
</evidence>
<comment type="pathway">
    <text evidence="2">Secondary metabolite biosynthesis.</text>
</comment>
<feature type="transmembrane region" description="Helical" evidence="8">
    <location>
        <begin position="43"/>
        <end position="59"/>
    </location>
</feature>
<evidence type="ECO:0000256" key="3">
    <source>
        <dbReference type="ARBA" id="ARBA00007282"/>
    </source>
</evidence>
<evidence type="ECO:0000313" key="10">
    <source>
        <dbReference type="EMBL" id="OJT02114.1"/>
    </source>
</evidence>
<keyword evidence="4" id="KW-0808">Transferase</keyword>
<feature type="transmembrane region" description="Helical" evidence="8">
    <location>
        <begin position="313"/>
        <end position="333"/>
    </location>
</feature>
<evidence type="ECO:0000256" key="2">
    <source>
        <dbReference type="ARBA" id="ARBA00005179"/>
    </source>
</evidence>
<comment type="caution">
    <text evidence="10">The sequence shown here is derived from an EMBL/GenBank/DDBJ whole genome shotgun (WGS) entry which is preliminary data.</text>
</comment>
<protein>
    <recommendedName>
        <fullName evidence="9">Wax synthase domain-containing protein</fullName>
    </recommendedName>
</protein>
<name>A0A1M2V3D8_TRAPU</name>
<dbReference type="GO" id="GO:0008374">
    <property type="term" value="F:O-acyltransferase activity"/>
    <property type="evidence" value="ECO:0007669"/>
    <property type="project" value="InterPro"/>
</dbReference>